<dbReference type="InterPro" id="IPR003812">
    <property type="entry name" value="Fido"/>
</dbReference>
<evidence type="ECO:0000313" key="2">
    <source>
        <dbReference type="EMBL" id="KAA8886650.1"/>
    </source>
</evidence>
<dbReference type="Gene3D" id="1.20.120.1870">
    <property type="entry name" value="Fic/DOC protein, Fido domain"/>
    <property type="match status" value="1"/>
</dbReference>
<organism evidence="2 3">
    <name type="scientific">Nocardia colli</name>
    <dbReference type="NCBI Taxonomy" id="2545717"/>
    <lineage>
        <taxon>Bacteria</taxon>
        <taxon>Bacillati</taxon>
        <taxon>Actinomycetota</taxon>
        <taxon>Actinomycetes</taxon>
        <taxon>Mycobacteriales</taxon>
        <taxon>Nocardiaceae</taxon>
        <taxon>Nocardia</taxon>
    </lineage>
</organism>
<dbReference type="InterPro" id="IPR036597">
    <property type="entry name" value="Fido-like_dom_sf"/>
</dbReference>
<dbReference type="PROSITE" id="PS51459">
    <property type="entry name" value="FIDO"/>
    <property type="match status" value="1"/>
</dbReference>
<name>A0A5N0ECZ7_9NOCA</name>
<keyword evidence="3" id="KW-1185">Reference proteome</keyword>
<dbReference type="InterPro" id="IPR053737">
    <property type="entry name" value="Type_II_TA_Toxin"/>
</dbReference>
<dbReference type="NCBIfam" id="TIGR01550">
    <property type="entry name" value="DOC_P1"/>
    <property type="match status" value="1"/>
</dbReference>
<dbReference type="Proteomes" id="UP000323876">
    <property type="component" value="Unassembled WGS sequence"/>
</dbReference>
<dbReference type="InterPro" id="IPR006440">
    <property type="entry name" value="Doc"/>
</dbReference>
<proteinExistence type="predicted"/>
<dbReference type="EMBL" id="VXLC01000011">
    <property type="protein sequence ID" value="KAA8886650.1"/>
    <property type="molecule type" value="Genomic_DNA"/>
</dbReference>
<reference evidence="2 3" key="1">
    <citation type="submission" date="2019-09" db="EMBL/GenBank/DDBJ databases">
        <authorList>
            <person name="Wang X."/>
        </authorList>
    </citation>
    <scope>NUCLEOTIDE SEQUENCE [LARGE SCALE GENOMIC DNA]</scope>
    <source>
        <strain evidence="2 3">CICC 11023</strain>
    </source>
</reference>
<comment type="caution">
    <text evidence="2">The sequence shown here is derived from an EMBL/GenBank/DDBJ whole genome shotgun (WGS) entry which is preliminary data.</text>
</comment>
<sequence length="132" mass="14089">MGRAHGTAQVTEYLDLEDVLHIAEVAFGGPVQVRDLGLLDSAVHRPSSGMFGQEAYADLFDKASALLQSLTINHPFVDGNKRTAWISAVVFLGLNGVTLPLDVDGAEALVVEVAKGSIEDVQDISARFRGLK</sequence>
<accession>A0A5N0ECZ7</accession>
<gene>
    <name evidence="2" type="ORF">F3087_23025</name>
</gene>
<dbReference type="PANTHER" id="PTHR39426:SF1">
    <property type="entry name" value="HOMOLOGY TO DEATH-ON-CURING PROTEIN OF PHAGE P1"/>
    <property type="match status" value="1"/>
</dbReference>
<dbReference type="SUPFAM" id="SSF140931">
    <property type="entry name" value="Fic-like"/>
    <property type="match status" value="1"/>
</dbReference>
<dbReference type="PANTHER" id="PTHR39426">
    <property type="entry name" value="HOMOLOGY TO DEATH-ON-CURING PROTEIN OF PHAGE P1"/>
    <property type="match status" value="1"/>
</dbReference>
<feature type="domain" description="Fido" evidence="1">
    <location>
        <begin position="14"/>
        <end position="130"/>
    </location>
</feature>
<dbReference type="AlphaFoldDB" id="A0A5N0ECZ7"/>
<protein>
    <submittedName>
        <fullName evidence="2">Type II toxin-antitoxin system death-on-curing family toxin</fullName>
    </submittedName>
</protein>
<evidence type="ECO:0000313" key="3">
    <source>
        <dbReference type="Proteomes" id="UP000323876"/>
    </source>
</evidence>
<evidence type="ECO:0000259" key="1">
    <source>
        <dbReference type="PROSITE" id="PS51459"/>
    </source>
</evidence>
<dbReference type="OrthoDB" id="9802752at2"/>
<dbReference type="Pfam" id="PF02661">
    <property type="entry name" value="Fic"/>
    <property type="match status" value="1"/>
</dbReference>
<dbReference type="GO" id="GO:0016301">
    <property type="term" value="F:kinase activity"/>
    <property type="evidence" value="ECO:0007669"/>
    <property type="project" value="InterPro"/>
</dbReference>